<dbReference type="AlphaFoldDB" id="A0A8S3UK48"/>
<dbReference type="InterPro" id="IPR031312">
    <property type="entry name" value="Na/sul_symport_CS"/>
</dbReference>
<reference evidence="9" key="1">
    <citation type="submission" date="2021-03" db="EMBL/GenBank/DDBJ databases">
        <authorList>
            <person name="Bekaert M."/>
        </authorList>
    </citation>
    <scope>NUCLEOTIDE SEQUENCE</scope>
</reference>
<dbReference type="OrthoDB" id="6493944at2759"/>
<feature type="transmembrane region" description="Helical" evidence="8">
    <location>
        <begin position="472"/>
        <end position="493"/>
    </location>
</feature>
<comment type="similarity">
    <text evidence="2">Belongs to the SLC13A/DASS transporter (TC 2.A.47) family. NADC subfamily.</text>
</comment>
<evidence type="ECO:0000256" key="4">
    <source>
        <dbReference type="ARBA" id="ARBA00022692"/>
    </source>
</evidence>
<dbReference type="PANTHER" id="PTHR10283:SF82">
    <property type="entry name" value="SOLUTE CARRIER FAMILY 13 MEMBER 2"/>
    <property type="match status" value="1"/>
</dbReference>
<dbReference type="EMBL" id="CAJPWZ010002868">
    <property type="protein sequence ID" value="CAG2246458.1"/>
    <property type="molecule type" value="Genomic_DNA"/>
</dbReference>
<dbReference type="GO" id="GO:0015141">
    <property type="term" value="F:succinate transmembrane transporter activity"/>
    <property type="evidence" value="ECO:0007669"/>
    <property type="project" value="UniProtKB-ARBA"/>
</dbReference>
<keyword evidence="5 8" id="KW-1133">Transmembrane helix</keyword>
<sequence length="649" mass="72064">MLLMFVKATRGGVSQISHRHGKANHKHMSYYDTTQPTKYLTYLDANNLYWRAMSELLPTHKLKWREPEDVETFYNGKMIMIWDESKCAYIVFIMAIYWITEALPIAVTSLLPIILTPLVGLGSAKEVSSHYLSDTSMLFLGGLIIAVAIEHWNIHKRLALAILMYVGTETRWLMLGLMLPTWLLSMWISNTATTAMMIPITNAILVQLKEANVPIEEIVTEVYDNDALKLEDIEVNGVIKENGQPTSTDIKKTDKTSNYKAEPEDNMNQTESKAHLEICKMMSICIAHAANCGGLGSLTGTGPNVVFKGQSDMLVYHLHYIFEKYGGESPVTFSSWFAFGLPISAIMLLLSWIWLQLYFLGKGCLQFCSGNAESKSRIKSLLRKEYASLGPIDFAEAAVIGHFVLLALLWITIDIGDGGGWHNLFPPKTVSNSTPAILLSCSLFIFPSRLRKFSEKGPIPPLLTWKIVEKKLPWGVVILLGGGFALAFVSQEYGLSKWLGTQLAVLKPLDPWIVNMILCIIVAAATEVTSNVAMCTLLMPILAELSLQLEVNPLYFMFPAAIATSFAFMLPVATPPNAVVFAYGYLKVIDMVKVGFLMNILGIVVLVIGTETWGEAVFGFHKQPDIFKHGLNNTDIINNTCICNGSLLL</sequence>
<evidence type="ECO:0000256" key="8">
    <source>
        <dbReference type="SAM" id="Phobius"/>
    </source>
</evidence>
<protein>
    <submittedName>
        <fullName evidence="9">SLC13A2_3_5</fullName>
    </submittedName>
</protein>
<feature type="region of interest" description="Disordered" evidence="7">
    <location>
        <begin position="244"/>
        <end position="266"/>
    </location>
</feature>
<evidence type="ECO:0000313" key="9">
    <source>
        <dbReference type="EMBL" id="CAG2246458.1"/>
    </source>
</evidence>
<feature type="transmembrane region" description="Helical" evidence="8">
    <location>
        <begin position="333"/>
        <end position="355"/>
    </location>
</feature>
<keyword evidence="3" id="KW-0813">Transport</keyword>
<comment type="caution">
    <text evidence="9">The sequence shown here is derived from an EMBL/GenBank/DDBJ whole genome shotgun (WGS) entry which is preliminary data.</text>
</comment>
<dbReference type="Pfam" id="PF00939">
    <property type="entry name" value="Na_sulph_symp"/>
    <property type="match status" value="1"/>
</dbReference>
<accession>A0A8S3UK48</accession>
<dbReference type="CDD" id="cd01115">
    <property type="entry name" value="SLC13_permease"/>
    <property type="match status" value="1"/>
</dbReference>
<feature type="transmembrane region" description="Helical" evidence="8">
    <location>
        <begin position="386"/>
        <end position="413"/>
    </location>
</feature>
<feature type="compositionally biased region" description="Basic and acidic residues" evidence="7">
    <location>
        <begin position="249"/>
        <end position="263"/>
    </location>
</feature>
<keyword evidence="10" id="KW-1185">Reference proteome</keyword>
<feature type="transmembrane region" description="Helical" evidence="8">
    <location>
        <begin position="554"/>
        <end position="574"/>
    </location>
</feature>
<feature type="transmembrane region" description="Helical" evidence="8">
    <location>
        <begin position="135"/>
        <end position="152"/>
    </location>
</feature>
<evidence type="ECO:0000256" key="3">
    <source>
        <dbReference type="ARBA" id="ARBA00022448"/>
    </source>
</evidence>
<evidence type="ECO:0000313" key="10">
    <source>
        <dbReference type="Proteomes" id="UP000683360"/>
    </source>
</evidence>
<evidence type="ECO:0000256" key="7">
    <source>
        <dbReference type="SAM" id="MobiDB-lite"/>
    </source>
</evidence>
<dbReference type="Proteomes" id="UP000683360">
    <property type="component" value="Unassembled WGS sequence"/>
</dbReference>
<dbReference type="GO" id="GO:0005886">
    <property type="term" value="C:plasma membrane"/>
    <property type="evidence" value="ECO:0007669"/>
    <property type="project" value="TreeGrafter"/>
</dbReference>
<feature type="transmembrane region" description="Helical" evidence="8">
    <location>
        <begin position="513"/>
        <end position="542"/>
    </location>
</feature>
<comment type="subcellular location">
    <subcellularLocation>
        <location evidence="1">Membrane</location>
        <topology evidence="1">Multi-pass membrane protein</topology>
    </subcellularLocation>
</comment>
<evidence type="ECO:0000256" key="5">
    <source>
        <dbReference type="ARBA" id="ARBA00022989"/>
    </source>
</evidence>
<proteinExistence type="inferred from homology"/>
<organism evidence="9 10">
    <name type="scientific">Mytilus edulis</name>
    <name type="common">Blue mussel</name>
    <dbReference type="NCBI Taxonomy" id="6550"/>
    <lineage>
        <taxon>Eukaryota</taxon>
        <taxon>Metazoa</taxon>
        <taxon>Spiralia</taxon>
        <taxon>Lophotrochozoa</taxon>
        <taxon>Mollusca</taxon>
        <taxon>Bivalvia</taxon>
        <taxon>Autobranchia</taxon>
        <taxon>Pteriomorphia</taxon>
        <taxon>Mytilida</taxon>
        <taxon>Mytiloidea</taxon>
        <taxon>Mytilidae</taxon>
        <taxon>Mytilinae</taxon>
        <taxon>Mytilus</taxon>
    </lineage>
</organism>
<keyword evidence="4 8" id="KW-0812">Transmembrane</keyword>
<gene>
    <name evidence="9" type="ORF">MEDL_58436</name>
</gene>
<evidence type="ECO:0000256" key="2">
    <source>
        <dbReference type="ARBA" id="ARBA00006772"/>
    </source>
</evidence>
<name>A0A8S3UK48_MYTED</name>
<evidence type="ECO:0000256" key="1">
    <source>
        <dbReference type="ARBA" id="ARBA00004141"/>
    </source>
</evidence>
<dbReference type="InterPro" id="IPR001898">
    <property type="entry name" value="SLC13A/DASS"/>
</dbReference>
<dbReference type="PANTHER" id="PTHR10283">
    <property type="entry name" value="SOLUTE CARRIER FAMILY 13 MEMBER"/>
    <property type="match status" value="1"/>
</dbReference>
<keyword evidence="6 8" id="KW-0472">Membrane</keyword>
<evidence type="ECO:0000256" key="6">
    <source>
        <dbReference type="ARBA" id="ARBA00023136"/>
    </source>
</evidence>
<dbReference type="PROSITE" id="PS01271">
    <property type="entry name" value="NA_SULFATE"/>
    <property type="match status" value="1"/>
</dbReference>
<feature type="transmembrane region" description="Helical" evidence="8">
    <location>
        <begin position="87"/>
        <end position="115"/>
    </location>
</feature>
<feature type="transmembrane region" description="Helical" evidence="8">
    <location>
        <begin position="594"/>
        <end position="613"/>
    </location>
</feature>